<evidence type="ECO:0000313" key="1">
    <source>
        <dbReference type="EMBL" id="OXU20594.1"/>
    </source>
</evidence>
<reference evidence="1 2" key="1">
    <citation type="journal article" date="2017" name="Curr. Biol.">
        <title>The Evolution of Venom by Co-option of Single-Copy Genes.</title>
        <authorList>
            <person name="Martinson E.O."/>
            <person name="Mrinalini"/>
            <person name="Kelkar Y.D."/>
            <person name="Chang C.H."/>
            <person name="Werren J.H."/>
        </authorList>
    </citation>
    <scope>NUCLEOTIDE SEQUENCE [LARGE SCALE GENOMIC DNA]</scope>
    <source>
        <strain evidence="1 2">Alberta</strain>
        <tissue evidence="1">Whole body</tissue>
    </source>
</reference>
<proteinExistence type="predicted"/>
<organism evidence="1 2">
    <name type="scientific">Trichomalopsis sarcophagae</name>
    <dbReference type="NCBI Taxonomy" id="543379"/>
    <lineage>
        <taxon>Eukaryota</taxon>
        <taxon>Metazoa</taxon>
        <taxon>Ecdysozoa</taxon>
        <taxon>Arthropoda</taxon>
        <taxon>Hexapoda</taxon>
        <taxon>Insecta</taxon>
        <taxon>Pterygota</taxon>
        <taxon>Neoptera</taxon>
        <taxon>Endopterygota</taxon>
        <taxon>Hymenoptera</taxon>
        <taxon>Apocrita</taxon>
        <taxon>Proctotrupomorpha</taxon>
        <taxon>Chalcidoidea</taxon>
        <taxon>Pteromalidae</taxon>
        <taxon>Pteromalinae</taxon>
        <taxon>Trichomalopsis</taxon>
    </lineage>
</organism>
<dbReference type="AlphaFoldDB" id="A0A232EQF6"/>
<evidence type="ECO:0000313" key="2">
    <source>
        <dbReference type="Proteomes" id="UP000215335"/>
    </source>
</evidence>
<sequence>MPTLLSILRLSCCKISYETVVGVLKQNVSCNSLEARKFHKELFTPPRLKRDYEYGAHKVVFIGKGYLKNDKDIEYYKEYKKCIFKGDVFHSIKSVWTNYCHNKKKNNEYYFKISNIIISSEKPFNLLHIDQIESENIVNNNLISISDVNCKVMHLLAGTTKR</sequence>
<comment type="caution">
    <text evidence="1">The sequence shown here is derived from an EMBL/GenBank/DDBJ whole genome shotgun (WGS) entry which is preliminary data.</text>
</comment>
<gene>
    <name evidence="1" type="ORF">TSAR_003548</name>
</gene>
<accession>A0A232EQF6</accession>
<name>A0A232EQF6_9HYME</name>
<protein>
    <submittedName>
        <fullName evidence="1">Uncharacterized protein</fullName>
    </submittedName>
</protein>
<dbReference type="EMBL" id="NNAY01002772">
    <property type="protein sequence ID" value="OXU20594.1"/>
    <property type="molecule type" value="Genomic_DNA"/>
</dbReference>
<keyword evidence="2" id="KW-1185">Reference proteome</keyword>
<dbReference type="Proteomes" id="UP000215335">
    <property type="component" value="Unassembled WGS sequence"/>
</dbReference>